<reference evidence="1 2" key="1">
    <citation type="submission" date="2024-09" db="EMBL/GenBank/DDBJ databases">
        <authorList>
            <person name="Ruan L."/>
        </authorList>
    </citation>
    <scope>NUCLEOTIDE SEQUENCE [LARGE SCALE GENOMIC DNA]</scope>
    <source>
        <strain evidence="1 2">D33</strain>
    </source>
</reference>
<keyword evidence="2" id="KW-1185">Reference proteome</keyword>
<dbReference type="EMBL" id="JBHILM010000013">
    <property type="protein sequence ID" value="MFB5681864.1"/>
    <property type="molecule type" value="Genomic_DNA"/>
</dbReference>
<organism evidence="1 2">
    <name type="scientific">Paenibacillus terreus</name>
    <dbReference type="NCBI Taxonomy" id="1387834"/>
    <lineage>
        <taxon>Bacteria</taxon>
        <taxon>Bacillati</taxon>
        <taxon>Bacillota</taxon>
        <taxon>Bacilli</taxon>
        <taxon>Bacillales</taxon>
        <taxon>Paenibacillaceae</taxon>
        <taxon>Paenibacillus</taxon>
    </lineage>
</organism>
<dbReference type="Proteomes" id="UP001580407">
    <property type="component" value="Unassembled WGS sequence"/>
</dbReference>
<evidence type="ECO:0000313" key="2">
    <source>
        <dbReference type="Proteomes" id="UP001580407"/>
    </source>
</evidence>
<protein>
    <submittedName>
        <fullName evidence="1">Uncharacterized protein</fullName>
    </submittedName>
</protein>
<comment type="caution">
    <text evidence="1">The sequence shown here is derived from an EMBL/GenBank/DDBJ whole genome shotgun (WGS) entry which is preliminary data.</text>
</comment>
<proteinExistence type="predicted"/>
<evidence type="ECO:0000313" key="1">
    <source>
        <dbReference type="EMBL" id="MFB5681864.1"/>
    </source>
</evidence>
<sequence length="61" mass="6642">MSSQASALVTYIWLCYNFFGNHGDKTVAKEWGNPLFNLCYGGFVTAANTDIGNDTLGGYNL</sequence>
<gene>
    <name evidence="1" type="ORF">ACE3NQ_13160</name>
</gene>
<accession>A0ABV5BAG2</accession>
<name>A0ABV5BAG2_9BACL</name>
<dbReference type="RefSeq" id="WP_375525638.1">
    <property type="nucleotide sequence ID" value="NZ_JBHILM010000013.1"/>
</dbReference>